<dbReference type="Pfam" id="PF00072">
    <property type="entry name" value="Response_reg"/>
    <property type="match status" value="1"/>
</dbReference>
<keyword evidence="9" id="KW-1185">Reference proteome</keyword>
<dbReference type="Gene3D" id="1.10.10.10">
    <property type="entry name" value="Winged helix-like DNA-binding domain superfamily/Winged helix DNA-binding domain"/>
    <property type="match status" value="1"/>
</dbReference>
<accession>A0ABW8JHF5</accession>
<dbReference type="RefSeq" id="WP_404546986.1">
    <property type="nucleotide sequence ID" value="NZ_JADIKJ010000009.1"/>
</dbReference>
<evidence type="ECO:0000256" key="2">
    <source>
        <dbReference type="ARBA" id="ARBA00023125"/>
    </source>
</evidence>
<dbReference type="CDD" id="cd17624">
    <property type="entry name" value="REC_OmpR_PmrA-like"/>
    <property type="match status" value="1"/>
</dbReference>
<dbReference type="Gene3D" id="6.10.250.690">
    <property type="match status" value="1"/>
</dbReference>
<sequence length="221" mass="24642">MHITLVEDDLQLGAAIESALQRLGYAVTWLRDGRTALEAMREEAADLILLDLGLPGKDGLDVLREARRLNIRTPVLVMSARDALPARISGLDAGADDYLIKPFHVDELAARIRSLARRTHGLADNRIEVGALKLDLGDMSVSYRDNPVELTKREFTLLQALMERAGRLVRREHLKNALYGLDREVGDGALEVLVHGLRRKLGFDTIRTVRGFGYMIPRDIA</sequence>
<dbReference type="SUPFAM" id="SSF52172">
    <property type="entry name" value="CheY-like"/>
    <property type="match status" value="1"/>
</dbReference>
<dbReference type="InterPro" id="IPR036388">
    <property type="entry name" value="WH-like_DNA-bd_sf"/>
</dbReference>
<organism evidence="8 9">
    <name type="scientific">Dyella jejuensis</name>
    <dbReference type="NCBI Taxonomy" id="1432009"/>
    <lineage>
        <taxon>Bacteria</taxon>
        <taxon>Pseudomonadati</taxon>
        <taxon>Pseudomonadota</taxon>
        <taxon>Gammaproteobacteria</taxon>
        <taxon>Lysobacterales</taxon>
        <taxon>Rhodanobacteraceae</taxon>
        <taxon>Dyella</taxon>
    </lineage>
</organism>
<dbReference type="InterPro" id="IPR011006">
    <property type="entry name" value="CheY-like_superfamily"/>
</dbReference>
<feature type="domain" description="OmpR/PhoB-type" evidence="7">
    <location>
        <begin position="124"/>
        <end position="218"/>
    </location>
</feature>
<proteinExistence type="predicted"/>
<dbReference type="Gene3D" id="3.40.50.2300">
    <property type="match status" value="1"/>
</dbReference>
<feature type="DNA-binding region" description="OmpR/PhoB-type" evidence="5">
    <location>
        <begin position="124"/>
        <end position="218"/>
    </location>
</feature>
<name>A0ABW8JHF5_9GAMM</name>
<dbReference type="PROSITE" id="PS51755">
    <property type="entry name" value="OMPR_PHOB"/>
    <property type="match status" value="1"/>
</dbReference>
<keyword evidence="1" id="KW-0805">Transcription regulation</keyword>
<dbReference type="Proteomes" id="UP001620461">
    <property type="component" value="Unassembled WGS sequence"/>
</dbReference>
<dbReference type="Pfam" id="PF00486">
    <property type="entry name" value="Trans_reg_C"/>
    <property type="match status" value="1"/>
</dbReference>
<keyword evidence="3" id="KW-0804">Transcription</keyword>
<dbReference type="PROSITE" id="PS50110">
    <property type="entry name" value="RESPONSE_REGULATORY"/>
    <property type="match status" value="1"/>
</dbReference>
<dbReference type="SMART" id="SM00862">
    <property type="entry name" value="Trans_reg_C"/>
    <property type="match status" value="1"/>
</dbReference>
<evidence type="ECO:0000256" key="1">
    <source>
        <dbReference type="ARBA" id="ARBA00023015"/>
    </source>
</evidence>
<evidence type="ECO:0000256" key="4">
    <source>
        <dbReference type="PROSITE-ProRule" id="PRU00169"/>
    </source>
</evidence>
<dbReference type="InterPro" id="IPR001789">
    <property type="entry name" value="Sig_transdc_resp-reg_receiver"/>
</dbReference>
<protein>
    <submittedName>
        <fullName evidence="8">Response regulator</fullName>
    </submittedName>
</protein>
<keyword evidence="4" id="KW-0597">Phosphoprotein</keyword>
<comment type="caution">
    <text evidence="8">The sequence shown here is derived from an EMBL/GenBank/DDBJ whole genome shotgun (WGS) entry which is preliminary data.</text>
</comment>
<dbReference type="PANTHER" id="PTHR48111:SF67">
    <property type="entry name" value="TRANSCRIPTIONAL REGULATORY PROTEIN TCTD"/>
    <property type="match status" value="1"/>
</dbReference>
<evidence type="ECO:0000313" key="8">
    <source>
        <dbReference type="EMBL" id="MFK2900527.1"/>
    </source>
</evidence>
<keyword evidence="2 5" id="KW-0238">DNA-binding</keyword>
<dbReference type="EMBL" id="JADIKJ010000009">
    <property type="protein sequence ID" value="MFK2900527.1"/>
    <property type="molecule type" value="Genomic_DNA"/>
</dbReference>
<evidence type="ECO:0000259" key="6">
    <source>
        <dbReference type="PROSITE" id="PS50110"/>
    </source>
</evidence>
<evidence type="ECO:0000256" key="5">
    <source>
        <dbReference type="PROSITE-ProRule" id="PRU01091"/>
    </source>
</evidence>
<dbReference type="CDD" id="cd00383">
    <property type="entry name" value="trans_reg_C"/>
    <property type="match status" value="1"/>
</dbReference>
<dbReference type="InterPro" id="IPR001867">
    <property type="entry name" value="OmpR/PhoB-type_DNA-bd"/>
</dbReference>
<evidence type="ECO:0000313" key="9">
    <source>
        <dbReference type="Proteomes" id="UP001620461"/>
    </source>
</evidence>
<gene>
    <name evidence="8" type="ORF">ISP15_09280</name>
</gene>
<dbReference type="InterPro" id="IPR039420">
    <property type="entry name" value="WalR-like"/>
</dbReference>
<feature type="domain" description="Response regulatory" evidence="6">
    <location>
        <begin position="2"/>
        <end position="116"/>
    </location>
</feature>
<dbReference type="PANTHER" id="PTHR48111">
    <property type="entry name" value="REGULATOR OF RPOS"/>
    <property type="match status" value="1"/>
</dbReference>
<dbReference type="SMART" id="SM00448">
    <property type="entry name" value="REC"/>
    <property type="match status" value="1"/>
</dbReference>
<reference evidence="8 9" key="1">
    <citation type="submission" date="2020-10" db="EMBL/GenBank/DDBJ databases">
        <title>Phylogeny of dyella-like bacteria.</title>
        <authorList>
            <person name="Fu J."/>
        </authorList>
    </citation>
    <scope>NUCLEOTIDE SEQUENCE [LARGE SCALE GENOMIC DNA]</scope>
    <source>
        <strain evidence="8 9">JP1</strain>
    </source>
</reference>
<evidence type="ECO:0000259" key="7">
    <source>
        <dbReference type="PROSITE" id="PS51755"/>
    </source>
</evidence>
<feature type="modified residue" description="4-aspartylphosphate" evidence="4">
    <location>
        <position position="51"/>
    </location>
</feature>
<evidence type="ECO:0000256" key="3">
    <source>
        <dbReference type="ARBA" id="ARBA00023163"/>
    </source>
</evidence>